<protein>
    <recommendedName>
        <fullName evidence="4">Cytochrome c domain-containing protein</fullName>
    </recommendedName>
</protein>
<proteinExistence type="predicted"/>
<sequence length="140" mass="15300">MSDIKTNRKRVRFVLSAALPLVLASGATLAASEVSEMQREDFFAYCASCHGPSGHGDGPVAIELKKRPTDLTQLAKNNNGNFPYARVRAIIDGRGQALGIHGPAEMPVWGERFGRESETDMQVRGKILSIVDYLVSIQEK</sequence>
<dbReference type="InterPro" id="IPR036909">
    <property type="entry name" value="Cyt_c-like_dom_sf"/>
</dbReference>
<keyword evidence="1" id="KW-0732">Signal</keyword>
<name>A0A1B1YX21_9GAMM</name>
<evidence type="ECO:0000256" key="1">
    <source>
        <dbReference type="SAM" id="SignalP"/>
    </source>
</evidence>
<evidence type="ECO:0008006" key="4">
    <source>
        <dbReference type="Google" id="ProtNLM"/>
    </source>
</evidence>
<accession>A0A1B1YX21</accession>
<dbReference type="GO" id="GO:0020037">
    <property type="term" value="F:heme binding"/>
    <property type="evidence" value="ECO:0007669"/>
    <property type="project" value="InterPro"/>
</dbReference>
<dbReference type="RefSeq" id="WP_202816367.1">
    <property type="nucleotide sequence ID" value="NZ_CP014671.1"/>
</dbReference>
<dbReference type="Proteomes" id="UP000092952">
    <property type="component" value="Chromosome"/>
</dbReference>
<dbReference type="EMBL" id="CP014671">
    <property type="protein sequence ID" value="ANX05332.1"/>
    <property type="molecule type" value="Genomic_DNA"/>
</dbReference>
<feature type="signal peptide" evidence="1">
    <location>
        <begin position="1"/>
        <end position="30"/>
    </location>
</feature>
<reference evidence="3" key="1">
    <citation type="submission" date="2016-03" db="EMBL/GenBank/DDBJ databases">
        <title>Complete genome sequence of Solimmundus cernigliae, representing a novel lineage of polycyclic aromatic hydrocarbon degraders within the Gammaproteobacteria.</title>
        <authorList>
            <person name="Singleton D.R."/>
            <person name="Dickey A.N."/>
            <person name="Scholl E.H."/>
            <person name="Wright F.A."/>
            <person name="Aitken M.D."/>
        </authorList>
    </citation>
    <scope>NUCLEOTIDE SEQUENCE [LARGE SCALE GENOMIC DNA]</scope>
    <source>
        <strain evidence="3">TR3.2</strain>
    </source>
</reference>
<dbReference type="STRING" id="1810504.PG2T_14825"/>
<evidence type="ECO:0000313" key="3">
    <source>
        <dbReference type="Proteomes" id="UP000092952"/>
    </source>
</evidence>
<keyword evidence="3" id="KW-1185">Reference proteome</keyword>
<dbReference type="GO" id="GO:0009055">
    <property type="term" value="F:electron transfer activity"/>
    <property type="evidence" value="ECO:0007669"/>
    <property type="project" value="InterPro"/>
</dbReference>
<organism evidence="2 3">
    <name type="scientific">Immundisolibacter cernigliae</name>
    <dbReference type="NCBI Taxonomy" id="1810504"/>
    <lineage>
        <taxon>Bacteria</taxon>
        <taxon>Pseudomonadati</taxon>
        <taxon>Pseudomonadota</taxon>
        <taxon>Gammaproteobacteria</taxon>
        <taxon>Immundisolibacterales</taxon>
        <taxon>Immundisolibacteraceae</taxon>
        <taxon>Immundisolibacter</taxon>
    </lineage>
</organism>
<dbReference type="Gene3D" id="1.10.760.10">
    <property type="entry name" value="Cytochrome c-like domain"/>
    <property type="match status" value="1"/>
</dbReference>
<dbReference type="AlphaFoldDB" id="A0A1B1YX21"/>
<dbReference type="SUPFAM" id="SSF46626">
    <property type="entry name" value="Cytochrome c"/>
    <property type="match status" value="1"/>
</dbReference>
<feature type="chain" id="PRO_5008533071" description="Cytochrome c domain-containing protein" evidence="1">
    <location>
        <begin position="31"/>
        <end position="140"/>
    </location>
</feature>
<gene>
    <name evidence="2" type="ORF">PG2T_14825</name>
</gene>
<dbReference type="KEGG" id="gbi:PG2T_14825"/>
<evidence type="ECO:0000313" key="2">
    <source>
        <dbReference type="EMBL" id="ANX05332.1"/>
    </source>
</evidence>
<dbReference type="InParanoid" id="A0A1B1YX21"/>